<evidence type="ECO:0000256" key="1">
    <source>
        <dbReference type="SAM" id="MobiDB-lite"/>
    </source>
</evidence>
<protein>
    <submittedName>
        <fullName evidence="2">Uncharacterized protein</fullName>
    </submittedName>
</protein>
<reference evidence="2" key="1">
    <citation type="submission" date="2023-03" db="UniProtKB">
        <authorList>
            <consortium name="EnsemblPlants"/>
        </authorList>
    </citation>
    <scope>IDENTIFICATION</scope>
</reference>
<dbReference type="EnsemblPlants" id="MELO3C016653.2.1">
    <property type="protein sequence ID" value="MELO3C016653.2.1"/>
    <property type="gene ID" value="MELO3C016653.2"/>
</dbReference>
<feature type="region of interest" description="Disordered" evidence="1">
    <location>
        <begin position="1"/>
        <end position="23"/>
    </location>
</feature>
<dbReference type="Gramene" id="MELO3C016653.2.1">
    <property type="protein sequence ID" value="MELO3C016653.2.1"/>
    <property type="gene ID" value="MELO3C016653.2"/>
</dbReference>
<proteinExistence type="predicted"/>
<accession>A0A9I9DD28</accession>
<organism evidence="2">
    <name type="scientific">Cucumis melo</name>
    <name type="common">Muskmelon</name>
    <dbReference type="NCBI Taxonomy" id="3656"/>
    <lineage>
        <taxon>Eukaryota</taxon>
        <taxon>Viridiplantae</taxon>
        <taxon>Streptophyta</taxon>
        <taxon>Embryophyta</taxon>
        <taxon>Tracheophyta</taxon>
        <taxon>Spermatophyta</taxon>
        <taxon>Magnoliopsida</taxon>
        <taxon>eudicotyledons</taxon>
        <taxon>Gunneridae</taxon>
        <taxon>Pentapetalae</taxon>
        <taxon>rosids</taxon>
        <taxon>fabids</taxon>
        <taxon>Cucurbitales</taxon>
        <taxon>Cucurbitaceae</taxon>
        <taxon>Benincaseae</taxon>
        <taxon>Cucumis</taxon>
    </lineage>
</organism>
<dbReference type="AlphaFoldDB" id="A0A9I9DD28"/>
<feature type="compositionally biased region" description="Basic and acidic residues" evidence="1">
    <location>
        <begin position="1"/>
        <end position="11"/>
    </location>
</feature>
<name>A0A9I9DD28_CUCME</name>
<evidence type="ECO:0000313" key="2">
    <source>
        <dbReference type="EnsemblPlants" id="MELO3C016653.2.1"/>
    </source>
</evidence>
<sequence length="59" mass="6568">MMENDGERQRFDGGGGLGFENGRRTMENVRTKAHCDGGVKRWRTALFDGGGFFAKEKGE</sequence>